<dbReference type="InterPro" id="IPR003154">
    <property type="entry name" value="S1/P1nuclease"/>
</dbReference>
<evidence type="ECO:0000256" key="4">
    <source>
        <dbReference type="ARBA" id="ARBA00022801"/>
    </source>
</evidence>
<organism evidence="7 8">
    <name type="scientific">Pararcticibacter amylolyticus</name>
    <dbReference type="NCBI Taxonomy" id="2173175"/>
    <lineage>
        <taxon>Bacteria</taxon>
        <taxon>Pseudomonadati</taxon>
        <taxon>Bacteroidota</taxon>
        <taxon>Sphingobacteriia</taxon>
        <taxon>Sphingobacteriales</taxon>
        <taxon>Sphingobacteriaceae</taxon>
        <taxon>Pararcticibacter</taxon>
    </lineage>
</organism>
<dbReference type="GO" id="GO:0003676">
    <property type="term" value="F:nucleic acid binding"/>
    <property type="evidence" value="ECO:0007669"/>
    <property type="project" value="InterPro"/>
</dbReference>
<dbReference type="EMBL" id="QEAS01000001">
    <property type="protein sequence ID" value="PWG82536.1"/>
    <property type="molecule type" value="Genomic_DNA"/>
</dbReference>
<keyword evidence="1" id="KW-0540">Nuclease</keyword>
<keyword evidence="6" id="KW-0325">Glycoprotein</keyword>
<dbReference type="OrthoDB" id="267579at2"/>
<dbReference type="GO" id="GO:0046872">
    <property type="term" value="F:metal ion binding"/>
    <property type="evidence" value="ECO:0007669"/>
    <property type="project" value="UniProtKB-KW"/>
</dbReference>
<dbReference type="PANTHER" id="PTHR33146:SF26">
    <property type="entry name" value="ENDONUCLEASE 4"/>
    <property type="match status" value="1"/>
</dbReference>
<dbReference type="SUPFAM" id="SSF48537">
    <property type="entry name" value="Phospholipase C/P1 nuclease"/>
    <property type="match status" value="1"/>
</dbReference>
<keyword evidence="2" id="KW-0479">Metal-binding</keyword>
<dbReference type="PANTHER" id="PTHR33146">
    <property type="entry name" value="ENDONUCLEASE 4"/>
    <property type="match status" value="1"/>
</dbReference>
<reference evidence="7 8" key="1">
    <citation type="submission" date="2018-04" db="EMBL/GenBank/DDBJ databases">
        <title>Pedobacter chongqingensis sp. nov., isolated from a rottenly hemp rope.</title>
        <authorList>
            <person name="Cai Y."/>
        </authorList>
    </citation>
    <scope>NUCLEOTIDE SEQUENCE [LARGE SCALE GENOMIC DNA]</scope>
    <source>
        <strain evidence="7 8">FJ4-8</strain>
    </source>
</reference>
<keyword evidence="4" id="KW-0378">Hydrolase</keyword>
<evidence type="ECO:0000313" key="7">
    <source>
        <dbReference type="EMBL" id="PWG82536.1"/>
    </source>
</evidence>
<evidence type="ECO:0000256" key="2">
    <source>
        <dbReference type="ARBA" id="ARBA00022723"/>
    </source>
</evidence>
<dbReference type="GO" id="GO:0016788">
    <property type="term" value="F:hydrolase activity, acting on ester bonds"/>
    <property type="evidence" value="ECO:0007669"/>
    <property type="project" value="InterPro"/>
</dbReference>
<dbReference type="GO" id="GO:0004519">
    <property type="term" value="F:endonuclease activity"/>
    <property type="evidence" value="ECO:0007669"/>
    <property type="project" value="UniProtKB-KW"/>
</dbReference>
<dbReference type="GO" id="GO:0006308">
    <property type="term" value="P:DNA catabolic process"/>
    <property type="evidence" value="ECO:0007669"/>
    <property type="project" value="InterPro"/>
</dbReference>
<dbReference type="Gene3D" id="1.10.575.10">
    <property type="entry name" value="P1 Nuclease"/>
    <property type="match status" value="1"/>
</dbReference>
<keyword evidence="3" id="KW-0255">Endonuclease</keyword>
<evidence type="ECO:0000256" key="3">
    <source>
        <dbReference type="ARBA" id="ARBA00022759"/>
    </source>
</evidence>
<keyword evidence="8" id="KW-1185">Reference proteome</keyword>
<evidence type="ECO:0000256" key="1">
    <source>
        <dbReference type="ARBA" id="ARBA00022722"/>
    </source>
</evidence>
<accession>A0A2U2PMB2</accession>
<keyword evidence="5" id="KW-1015">Disulfide bond</keyword>
<proteinExistence type="predicted"/>
<sequence>MKKLKILLVAILFLYLPLHSMAWGLLGHRIVGEIAGQHLTSKARKEIQKIFGAETLAMNANWMDFIKSDPSFKYLDVWHYVNLPQGLTAEQVDSFLKTDTAANAFNKIRFVAAELRKKTLPMDMKRMYLRILVHVMGDIHQPMHCGRREDRGGNDVKIKWFNKPSNLHTFWDSEFIEFQQLSYTEYAKALDHPTKEQVSAWQKTGLNNWIFESYQISEQLYEEAEKDQSFSYRYNFDHIDTLNEQLLKGGIRLAGLLNEIFS</sequence>
<evidence type="ECO:0000256" key="5">
    <source>
        <dbReference type="ARBA" id="ARBA00023157"/>
    </source>
</evidence>
<protein>
    <submittedName>
        <fullName evidence="7">S1/P1 Nuclease</fullName>
    </submittedName>
</protein>
<evidence type="ECO:0000313" key="8">
    <source>
        <dbReference type="Proteomes" id="UP000245647"/>
    </source>
</evidence>
<dbReference type="AlphaFoldDB" id="A0A2U2PMB2"/>
<dbReference type="Pfam" id="PF02265">
    <property type="entry name" value="S1-P1_nuclease"/>
    <property type="match status" value="1"/>
</dbReference>
<name>A0A2U2PMB2_9SPHI</name>
<evidence type="ECO:0000256" key="6">
    <source>
        <dbReference type="ARBA" id="ARBA00023180"/>
    </source>
</evidence>
<dbReference type="RefSeq" id="WP_109413955.1">
    <property type="nucleotide sequence ID" value="NZ_QEAS01000001.1"/>
</dbReference>
<comment type="caution">
    <text evidence="7">The sequence shown here is derived from an EMBL/GenBank/DDBJ whole genome shotgun (WGS) entry which is preliminary data.</text>
</comment>
<gene>
    <name evidence="7" type="ORF">DDR33_01325</name>
</gene>
<dbReference type="InterPro" id="IPR008947">
    <property type="entry name" value="PLipase_C/P1_nuclease_dom_sf"/>
</dbReference>
<dbReference type="CDD" id="cd11010">
    <property type="entry name" value="S1-P1_nuclease"/>
    <property type="match status" value="1"/>
</dbReference>
<dbReference type="Proteomes" id="UP000245647">
    <property type="component" value="Unassembled WGS sequence"/>
</dbReference>